<dbReference type="EMBL" id="BTGU01011882">
    <property type="protein sequence ID" value="GMN73224.1"/>
    <property type="molecule type" value="Genomic_DNA"/>
</dbReference>
<keyword evidence="1" id="KW-1133">Transmembrane helix</keyword>
<protein>
    <submittedName>
        <fullName evidence="2">Uncharacterized protein</fullName>
    </submittedName>
</protein>
<reference evidence="2" key="1">
    <citation type="submission" date="2023-07" db="EMBL/GenBank/DDBJ databases">
        <title>draft genome sequence of fig (Ficus carica).</title>
        <authorList>
            <person name="Takahashi T."/>
            <person name="Nishimura K."/>
        </authorList>
    </citation>
    <scope>NUCLEOTIDE SEQUENCE</scope>
</reference>
<organism evidence="2 4">
    <name type="scientific">Ficus carica</name>
    <name type="common">Common fig</name>
    <dbReference type="NCBI Taxonomy" id="3494"/>
    <lineage>
        <taxon>Eukaryota</taxon>
        <taxon>Viridiplantae</taxon>
        <taxon>Streptophyta</taxon>
        <taxon>Embryophyta</taxon>
        <taxon>Tracheophyta</taxon>
        <taxon>Spermatophyta</taxon>
        <taxon>Magnoliopsida</taxon>
        <taxon>eudicotyledons</taxon>
        <taxon>Gunneridae</taxon>
        <taxon>Pentapetalae</taxon>
        <taxon>rosids</taxon>
        <taxon>fabids</taxon>
        <taxon>Rosales</taxon>
        <taxon>Moraceae</taxon>
        <taxon>Ficeae</taxon>
        <taxon>Ficus</taxon>
    </lineage>
</organism>
<accession>A0AA88EE86</accession>
<evidence type="ECO:0000313" key="3">
    <source>
        <dbReference type="EMBL" id="GMN73234.1"/>
    </source>
</evidence>
<evidence type="ECO:0000256" key="1">
    <source>
        <dbReference type="SAM" id="Phobius"/>
    </source>
</evidence>
<keyword evidence="1" id="KW-0812">Transmembrane</keyword>
<dbReference type="AlphaFoldDB" id="A0AA88EE86"/>
<feature type="transmembrane region" description="Helical" evidence="1">
    <location>
        <begin position="51"/>
        <end position="73"/>
    </location>
</feature>
<sequence>MPSSLRSPSRCVHPAEVSIKSTTQVQAADNANHTGAMSEISLMSGILALDLLFLIVHTVIGCAILVCLALYVAKRIFSYKPVRDRLFPYLDKLRRIKDGQLDGEIN</sequence>
<evidence type="ECO:0000313" key="4">
    <source>
        <dbReference type="Proteomes" id="UP001187192"/>
    </source>
</evidence>
<name>A0AA88EE86_FICCA</name>
<dbReference type="EMBL" id="BTGU01011884">
    <property type="protein sequence ID" value="GMN73234.1"/>
    <property type="molecule type" value="Genomic_DNA"/>
</dbReference>
<dbReference type="Proteomes" id="UP001187192">
    <property type="component" value="Unassembled WGS sequence"/>
</dbReference>
<keyword evidence="1" id="KW-0472">Membrane</keyword>
<gene>
    <name evidence="2" type="ORF">TIFTF001_052990</name>
    <name evidence="3" type="ORF">TIFTF001_052992</name>
</gene>
<evidence type="ECO:0000313" key="2">
    <source>
        <dbReference type="EMBL" id="GMN73224.1"/>
    </source>
</evidence>
<keyword evidence="4" id="KW-1185">Reference proteome</keyword>
<comment type="caution">
    <text evidence="2">The sequence shown here is derived from an EMBL/GenBank/DDBJ whole genome shotgun (WGS) entry which is preliminary data.</text>
</comment>
<proteinExistence type="predicted"/>